<dbReference type="WBParaSite" id="EVEC_0000584401-mRNA-1">
    <property type="protein sequence ID" value="EVEC_0000584401-mRNA-1"/>
    <property type="gene ID" value="EVEC_0000584401"/>
</dbReference>
<name>A0A0N4V6F9_ENTVE</name>
<dbReference type="Pfam" id="PF13419">
    <property type="entry name" value="HAD_2"/>
    <property type="match status" value="1"/>
</dbReference>
<dbReference type="Gene3D" id="1.10.150.240">
    <property type="entry name" value="Putative phosphatase, domain 2"/>
    <property type="match status" value="1"/>
</dbReference>
<dbReference type="InterPro" id="IPR006439">
    <property type="entry name" value="HAD-SF_hydro_IA"/>
</dbReference>
<accession>A0A0N4V6F9</accession>
<dbReference type="AlphaFoldDB" id="A0A0N4V6F9"/>
<dbReference type="InterPro" id="IPR041492">
    <property type="entry name" value="HAD_2"/>
</dbReference>
<dbReference type="Proteomes" id="UP000274131">
    <property type="component" value="Unassembled WGS sequence"/>
</dbReference>
<dbReference type="InterPro" id="IPR023214">
    <property type="entry name" value="HAD_sf"/>
</dbReference>
<protein>
    <submittedName>
        <fullName evidence="3">HAD hydrolase, family IA, variant 3</fullName>
    </submittedName>
</protein>
<dbReference type="Gene3D" id="3.40.50.1000">
    <property type="entry name" value="HAD superfamily/HAD-like"/>
    <property type="match status" value="1"/>
</dbReference>
<dbReference type="NCBIfam" id="TIGR01509">
    <property type="entry name" value="HAD-SF-IA-v3"/>
    <property type="match status" value="1"/>
</dbReference>
<dbReference type="InterPro" id="IPR023198">
    <property type="entry name" value="PGP-like_dom2"/>
</dbReference>
<dbReference type="EMBL" id="UXUI01008170">
    <property type="protein sequence ID" value="VDD90704.1"/>
    <property type="molecule type" value="Genomic_DNA"/>
</dbReference>
<evidence type="ECO:0000313" key="2">
    <source>
        <dbReference type="Proteomes" id="UP000274131"/>
    </source>
</evidence>
<dbReference type="OrthoDB" id="40579at2759"/>
<gene>
    <name evidence="1" type="ORF">EVEC_LOCUS5455</name>
</gene>
<keyword evidence="2" id="KW-1185">Reference proteome</keyword>
<reference evidence="1 2" key="2">
    <citation type="submission" date="2018-10" db="EMBL/GenBank/DDBJ databases">
        <authorList>
            <consortium name="Pathogen Informatics"/>
        </authorList>
    </citation>
    <scope>NUCLEOTIDE SEQUENCE [LARGE SCALE GENOMIC DNA]</scope>
</reference>
<dbReference type="STRING" id="51028.A0A0N4V6F9"/>
<dbReference type="PANTHER" id="PTHR18901:SF38">
    <property type="entry name" value="PSEUDOURIDINE-5'-PHOSPHATASE"/>
    <property type="match status" value="1"/>
</dbReference>
<evidence type="ECO:0000313" key="3">
    <source>
        <dbReference type="WBParaSite" id="EVEC_0000584401-mRNA-1"/>
    </source>
</evidence>
<dbReference type="SFLD" id="SFLDG01135">
    <property type="entry name" value="C1.5.6:_HAD__Beta-PGM__Phospha"/>
    <property type="match status" value="1"/>
</dbReference>
<dbReference type="PANTHER" id="PTHR18901">
    <property type="entry name" value="2-DEOXYGLUCOSE-6-PHOSPHATE PHOSPHATASE 2"/>
    <property type="match status" value="1"/>
</dbReference>
<sequence>MEKAKLNVTHVIFDLDGLLLDSEGIYTDVNNKVMEKWGKKFTLDLKPLTMGRSHKEAIELMIEKASLLISSVILFQIVGLKGIVTFGEYEEVYNKLLLEALPGAPLMPGALRLVRHLAKHHVPMAICTGSRFEEFRMKVKNHKELTELIPLHVASSDDPEIKRCKPHPDPFLVTMKRFENPPSDASKVVVFEDAPNGVIAAVEAGMKVIMVPDTTYSSPPEQVADRITQVLKSLEDFHPESLGLPPFD</sequence>
<dbReference type="SUPFAM" id="SSF56784">
    <property type="entry name" value="HAD-like"/>
    <property type="match status" value="1"/>
</dbReference>
<dbReference type="FunFam" id="3.40.50.1000:FF:000055">
    <property type="entry name" value="Haloacid dehalogenase-like hydrolase family protein"/>
    <property type="match status" value="1"/>
</dbReference>
<reference evidence="3" key="1">
    <citation type="submission" date="2017-02" db="UniProtKB">
        <authorList>
            <consortium name="WormBaseParasite"/>
        </authorList>
    </citation>
    <scope>IDENTIFICATION</scope>
</reference>
<evidence type="ECO:0000313" key="1">
    <source>
        <dbReference type="EMBL" id="VDD90704.1"/>
    </source>
</evidence>
<dbReference type="SFLD" id="SFLDG01129">
    <property type="entry name" value="C1.5:_HAD__Beta-PGM__Phosphata"/>
    <property type="match status" value="1"/>
</dbReference>
<proteinExistence type="predicted"/>
<organism evidence="3">
    <name type="scientific">Enterobius vermicularis</name>
    <name type="common">Human pinworm</name>
    <dbReference type="NCBI Taxonomy" id="51028"/>
    <lineage>
        <taxon>Eukaryota</taxon>
        <taxon>Metazoa</taxon>
        <taxon>Ecdysozoa</taxon>
        <taxon>Nematoda</taxon>
        <taxon>Chromadorea</taxon>
        <taxon>Rhabditida</taxon>
        <taxon>Spirurina</taxon>
        <taxon>Oxyuridomorpha</taxon>
        <taxon>Oxyuroidea</taxon>
        <taxon>Oxyuridae</taxon>
        <taxon>Enterobius</taxon>
    </lineage>
</organism>
<dbReference type="InterPro" id="IPR036412">
    <property type="entry name" value="HAD-like_sf"/>
</dbReference>
<dbReference type="GO" id="GO:0016791">
    <property type="term" value="F:phosphatase activity"/>
    <property type="evidence" value="ECO:0007669"/>
    <property type="project" value="TreeGrafter"/>
</dbReference>
<dbReference type="SFLD" id="SFLDS00003">
    <property type="entry name" value="Haloacid_Dehalogenase"/>
    <property type="match status" value="1"/>
</dbReference>